<evidence type="ECO:0000256" key="11">
    <source>
        <dbReference type="SAM" id="Phobius"/>
    </source>
</evidence>
<keyword evidence="9 11" id="KW-0472">Membrane</keyword>
<dbReference type="InterPro" id="IPR015958">
    <property type="entry name" value="Trk1_fungi"/>
</dbReference>
<gene>
    <name evidence="12" type="ORF">BDY21DRAFT_126347</name>
</gene>
<evidence type="ECO:0000256" key="4">
    <source>
        <dbReference type="ARBA" id="ARBA00022538"/>
    </source>
</evidence>
<evidence type="ECO:0000313" key="13">
    <source>
        <dbReference type="Proteomes" id="UP000799766"/>
    </source>
</evidence>
<dbReference type="NCBIfam" id="TIGR00934">
    <property type="entry name" value="2a38euk"/>
    <property type="match status" value="1"/>
</dbReference>
<reference evidence="12" key="1">
    <citation type="journal article" date="2020" name="Stud. Mycol.">
        <title>101 Dothideomycetes genomes: a test case for predicting lifestyles and emergence of pathogens.</title>
        <authorList>
            <person name="Haridas S."/>
            <person name="Albert R."/>
            <person name="Binder M."/>
            <person name="Bloem J."/>
            <person name="Labutti K."/>
            <person name="Salamov A."/>
            <person name="Andreopoulos B."/>
            <person name="Baker S."/>
            <person name="Barry K."/>
            <person name="Bills G."/>
            <person name="Bluhm B."/>
            <person name="Cannon C."/>
            <person name="Castanera R."/>
            <person name="Culley D."/>
            <person name="Daum C."/>
            <person name="Ezra D."/>
            <person name="Gonzalez J."/>
            <person name="Henrissat B."/>
            <person name="Kuo A."/>
            <person name="Liang C."/>
            <person name="Lipzen A."/>
            <person name="Lutzoni F."/>
            <person name="Magnuson J."/>
            <person name="Mondo S."/>
            <person name="Nolan M."/>
            <person name="Ohm R."/>
            <person name="Pangilinan J."/>
            <person name="Park H.-J."/>
            <person name="Ramirez L."/>
            <person name="Alfaro M."/>
            <person name="Sun H."/>
            <person name="Tritt A."/>
            <person name="Yoshinaga Y."/>
            <person name="Zwiers L.-H."/>
            <person name="Turgeon B."/>
            <person name="Goodwin S."/>
            <person name="Spatafora J."/>
            <person name="Crous P."/>
            <person name="Grigoriev I."/>
        </authorList>
    </citation>
    <scope>NUCLEOTIDE SEQUENCE</scope>
    <source>
        <strain evidence="12">ATCC 16933</strain>
    </source>
</reference>
<feature type="region of interest" description="Disordered" evidence="10">
    <location>
        <begin position="32"/>
        <end position="53"/>
    </location>
</feature>
<evidence type="ECO:0000256" key="5">
    <source>
        <dbReference type="ARBA" id="ARBA00022692"/>
    </source>
</evidence>
<feature type="transmembrane region" description="Helical" evidence="11">
    <location>
        <begin position="594"/>
        <end position="614"/>
    </location>
</feature>
<dbReference type="GO" id="GO:1990573">
    <property type="term" value="P:potassium ion import across plasma membrane"/>
    <property type="evidence" value="ECO:0007669"/>
    <property type="project" value="TreeGrafter"/>
</dbReference>
<keyword evidence="7 11" id="KW-1133">Transmembrane helix</keyword>
<evidence type="ECO:0000256" key="8">
    <source>
        <dbReference type="ARBA" id="ARBA00023065"/>
    </source>
</evidence>
<feature type="transmembrane region" description="Helical" evidence="11">
    <location>
        <begin position="368"/>
        <end position="397"/>
    </location>
</feature>
<feature type="compositionally biased region" description="Polar residues" evidence="10">
    <location>
        <begin position="32"/>
        <end position="47"/>
    </location>
</feature>
<evidence type="ECO:0000256" key="9">
    <source>
        <dbReference type="ARBA" id="ARBA00023136"/>
    </source>
</evidence>
<dbReference type="Proteomes" id="UP000799766">
    <property type="component" value="Unassembled WGS sequence"/>
</dbReference>
<accession>A0A6A6NPP3</accession>
<evidence type="ECO:0000256" key="3">
    <source>
        <dbReference type="ARBA" id="ARBA00022448"/>
    </source>
</evidence>
<evidence type="ECO:0000256" key="1">
    <source>
        <dbReference type="ARBA" id="ARBA00004141"/>
    </source>
</evidence>
<dbReference type="Pfam" id="PF02386">
    <property type="entry name" value="TrkH"/>
    <property type="match status" value="1"/>
</dbReference>
<dbReference type="PANTHER" id="PTHR31064">
    <property type="entry name" value="POTASSIUM TRANSPORT PROTEIN DDB_G0292412-RELATED"/>
    <property type="match status" value="1"/>
</dbReference>
<keyword evidence="4" id="KW-0633">Potassium transport</keyword>
<dbReference type="InterPro" id="IPR004773">
    <property type="entry name" value="K/Na_transp_Trk1/HKT1"/>
</dbReference>
<evidence type="ECO:0000313" key="12">
    <source>
        <dbReference type="EMBL" id="KAF2453477.1"/>
    </source>
</evidence>
<sequence length="686" mass="76948">MLATPALINTAVVLVRLQWFERKFKHIVSLSRLQPGSRSRPRTSASDYEQIERGVEGREIRVLHPEGRTIGSTDENGIRQRTRPSKGGSPAGERESADLSKQDESISKAKATEEVCGDNPIIPAPTIPLVEGETLSTEKEPTHIRFASAETHRSEKTIRVPGPREVEKGHTIQEIHENEGEADSGADDDGDRVAVSKTVSRESLHHSERRTGPNIGRILPSAMSIERATSSAFVMGGISRHDTSHQSPRGGNTREPSPVPYLSYRPIVGRNSQFKDLTREQREELGGIEYRSLKLLAKILIGYYVGFHLFGAICLIPWIHRAASQYQEYLVQMGQNRTWWAIFSSMTTFNNLGFTVTPDSMAHYRTAVFPLLVMTFLIYIGNTCYPLMLRLSIWIFFKLTPRKSSVREPLNFLLDHPRRCYTLLFPRGPTWMLFWILFALNLLDIVLLIVLDLNNPEVNSLPAGYRIVAAIFQAASSRTAGTSTFNIGNIHPAAQFSLLVMMYISSYPISMSIRRTNIYEETSLGIYETSEDVDESSHASFVTMHLKKQLAFDLWYMFIGVFVICIAEGGRIAARDDYVSVQSLVSNRGLKYPQAFQVFTVFFEVVSAYGNVGLSLGYPTVNTSLSGEFTTLSKVVICAMMIRGRHRGLPYELDRAILLPSERLERLDTGEVNGSPRISIHSPHVE</sequence>
<feature type="transmembrane region" description="Helical" evidence="11">
    <location>
        <begin position="339"/>
        <end position="356"/>
    </location>
</feature>
<evidence type="ECO:0000256" key="6">
    <source>
        <dbReference type="ARBA" id="ARBA00022958"/>
    </source>
</evidence>
<evidence type="ECO:0000256" key="10">
    <source>
        <dbReference type="SAM" id="MobiDB-lite"/>
    </source>
</evidence>
<feature type="compositionally biased region" description="Basic and acidic residues" evidence="10">
    <location>
        <begin position="198"/>
        <end position="211"/>
    </location>
</feature>
<dbReference type="PANTHER" id="PTHR31064:SF5">
    <property type="entry name" value="POTASSIUM ION TRANSPORTER (EUROFUNG)"/>
    <property type="match status" value="1"/>
</dbReference>
<feature type="transmembrane region" description="Helical" evidence="11">
    <location>
        <begin position="493"/>
        <end position="510"/>
    </location>
</feature>
<feature type="region of interest" description="Disordered" evidence="10">
    <location>
        <begin position="198"/>
        <end position="220"/>
    </location>
</feature>
<feature type="transmembrane region" description="Helical" evidence="11">
    <location>
        <begin position="554"/>
        <end position="574"/>
    </location>
</feature>
<dbReference type="OrthoDB" id="9999863at2759"/>
<feature type="transmembrane region" description="Helical" evidence="11">
    <location>
        <begin position="300"/>
        <end position="319"/>
    </location>
</feature>
<dbReference type="GO" id="GO:0005886">
    <property type="term" value="C:plasma membrane"/>
    <property type="evidence" value="ECO:0007669"/>
    <property type="project" value="InterPro"/>
</dbReference>
<dbReference type="GO" id="GO:0140107">
    <property type="term" value="F:high-affinity potassium ion transmembrane transporter activity"/>
    <property type="evidence" value="ECO:0007669"/>
    <property type="project" value="TreeGrafter"/>
</dbReference>
<name>A0A6A6NPP3_9PEZI</name>
<protein>
    <submittedName>
        <fullName evidence="12">Cation transport protein-domain-containing protein</fullName>
    </submittedName>
</protein>
<evidence type="ECO:0000256" key="7">
    <source>
        <dbReference type="ARBA" id="ARBA00022989"/>
    </source>
</evidence>
<comment type="similarity">
    <text evidence="2">Belongs to the TrkH potassium transport family.</text>
</comment>
<dbReference type="EMBL" id="MU001697">
    <property type="protein sequence ID" value="KAF2453477.1"/>
    <property type="molecule type" value="Genomic_DNA"/>
</dbReference>
<dbReference type="AlphaFoldDB" id="A0A6A6NPP3"/>
<proteinExistence type="inferred from homology"/>
<evidence type="ECO:0000256" key="2">
    <source>
        <dbReference type="ARBA" id="ARBA00009137"/>
    </source>
</evidence>
<keyword evidence="13" id="KW-1185">Reference proteome</keyword>
<dbReference type="InterPro" id="IPR003445">
    <property type="entry name" value="Cat_transpt"/>
</dbReference>
<keyword evidence="5 11" id="KW-0812">Transmembrane</keyword>
<dbReference type="InterPro" id="IPR051143">
    <property type="entry name" value="TrkH_K-transport"/>
</dbReference>
<keyword evidence="8" id="KW-0406">Ion transport</keyword>
<dbReference type="GO" id="GO:0030007">
    <property type="term" value="P:intracellular potassium ion homeostasis"/>
    <property type="evidence" value="ECO:0007669"/>
    <property type="project" value="InterPro"/>
</dbReference>
<comment type="subcellular location">
    <subcellularLocation>
        <location evidence="1">Membrane</location>
        <topology evidence="1">Multi-pass membrane protein</topology>
    </subcellularLocation>
</comment>
<feature type="region of interest" description="Disordered" evidence="10">
    <location>
        <begin position="238"/>
        <end position="261"/>
    </location>
</feature>
<organism evidence="12 13">
    <name type="scientific">Lineolata rhizophorae</name>
    <dbReference type="NCBI Taxonomy" id="578093"/>
    <lineage>
        <taxon>Eukaryota</taxon>
        <taxon>Fungi</taxon>
        <taxon>Dikarya</taxon>
        <taxon>Ascomycota</taxon>
        <taxon>Pezizomycotina</taxon>
        <taxon>Dothideomycetes</taxon>
        <taxon>Dothideomycetes incertae sedis</taxon>
        <taxon>Lineolatales</taxon>
        <taxon>Lineolataceae</taxon>
        <taxon>Lineolata</taxon>
    </lineage>
</organism>
<keyword evidence="6" id="KW-0630">Potassium</keyword>
<feature type="region of interest" description="Disordered" evidence="10">
    <location>
        <begin position="65"/>
        <end position="112"/>
    </location>
</feature>
<feature type="transmembrane region" description="Helical" evidence="11">
    <location>
        <begin position="431"/>
        <end position="451"/>
    </location>
</feature>
<feature type="compositionally biased region" description="Basic and acidic residues" evidence="10">
    <location>
        <begin position="92"/>
        <end position="112"/>
    </location>
</feature>
<dbReference type="PIRSF" id="PIRSF002450">
    <property type="entry name" value="K+_transpter_TRK"/>
    <property type="match status" value="1"/>
</dbReference>
<keyword evidence="3" id="KW-0813">Transport</keyword>